<evidence type="ECO:0000313" key="3">
    <source>
        <dbReference type="EMBL" id="AMX04252.1"/>
    </source>
</evidence>
<keyword evidence="4" id="KW-1185">Reference proteome</keyword>
<organism evidence="3 4">
    <name type="scientific">Microbulbifer thermotolerans</name>
    <dbReference type="NCBI Taxonomy" id="252514"/>
    <lineage>
        <taxon>Bacteria</taxon>
        <taxon>Pseudomonadati</taxon>
        <taxon>Pseudomonadota</taxon>
        <taxon>Gammaproteobacteria</taxon>
        <taxon>Cellvibrionales</taxon>
        <taxon>Microbulbiferaceae</taxon>
        <taxon>Microbulbifer</taxon>
    </lineage>
</organism>
<evidence type="ECO:0000259" key="2">
    <source>
        <dbReference type="Pfam" id="PF03629"/>
    </source>
</evidence>
<dbReference type="InterPro" id="IPR036514">
    <property type="entry name" value="SGNH_hydro_sf"/>
</dbReference>
<reference evidence="4" key="1">
    <citation type="submission" date="2016-03" db="EMBL/GenBank/DDBJ databases">
        <authorList>
            <person name="Lee Y.-S."/>
            <person name="Choi Y.-L."/>
        </authorList>
    </citation>
    <scope>NUCLEOTIDE SEQUENCE [LARGE SCALE GENOMIC DNA]</scope>
    <source>
        <strain evidence="4">DAU221</strain>
    </source>
</reference>
<dbReference type="InterPro" id="IPR005181">
    <property type="entry name" value="SASA"/>
</dbReference>
<dbReference type="GO" id="GO:0001681">
    <property type="term" value="F:sialate O-acetylesterase activity"/>
    <property type="evidence" value="ECO:0007669"/>
    <property type="project" value="InterPro"/>
</dbReference>
<dbReference type="PANTHER" id="PTHR22901">
    <property type="entry name" value="SIALATE O-ACETYLESTERASE"/>
    <property type="match status" value="1"/>
</dbReference>
<dbReference type="STRING" id="252514.A3224_13235"/>
<accession>A0A143HSJ8</accession>
<dbReference type="Gene3D" id="2.60.120.260">
    <property type="entry name" value="Galactose-binding domain-like"/>
    <property type="match status" value="1"/>
</dbReference>
<dbReference type="InterPro" id="IPR039329">
    <property type="entry name" value="SIAE"/>
</dbReference>
<gene>
    <name evidence="3" type="ORF">A3224_13235</name>
</gene>
<dbReference type="InterPro" id="IPR008979">
    <property type="entry name" value="Galactose-bd-like_sf"/>
</dbReference>
<keyword evidence="1" id="KW-0378">Hydrolase</keyword>
<name>A0A143HSJ8_MICTH</name>
<dbReference type="KEGG" id="mthd:A3224_13235"/>
<dbReference type="Gene3D" id="2.60.40.10">
    <property type="entry name" value="Immunoglobulins"/>
    <property type="match status" value="1"/>
</dbReference>
<dbReference type="PANTHER" id="PTHR22901:SF0">
    <property type="entry name" value="SIALATE O-ACETYLESTERASE"/>
    <property type="match status" value="1"/>
</dbReference>
<protein>
    <submittedName>
        <fullName evidence="3">9-O-acetylesterase</fullName>
    </submittedName>
</protein>
<evidence type="ECO:0000256" key="1">
    <source>
        <dbReference type="ARBA" id="ARBA00022801"/>
    </source>
</evidence>
<dbReference type="Gene3D" id="3.40.50.1110">
    <property type="entry name" value="SGNH hydrolase"/>
    <property type="match status" value="2"/>
</dbReference>
<sequence>MKRILPPLLVGLLSAPGAAEVRLPKLISDGMVLQRDAPVKIWGLADAGEAVAVEFNGRHYSTEADDTGHWSVTLKPLPAGGPHTMTIHGENHIELADILVGDVWLASGQSNMEYPISRIAHRFEKEIAAVNNSRIRQFRVPQEYDFNAPRADLESGQWLAASQDNIRDFSAVAYFFAAEIQRKLQVPIGIINSSLGGSPAEAWVSEETLKQFPQHLAEKRKFENPALIEKIQREDRARIDQWYAIAAQKDAGLAEGEVPWFAPQLDTAEWAQLSLPGYWAEPTEEGDNGIFWFRKNLALPEHLAGTAGLLELGRIVDADETYINGRQVGSTSYLYPRRRYPVPAGLLRAGENTITVRVTNTSGRGGFVKDKPYALTVAGERFDLRGPWHFRRGARMPSLAPQTFVRWKPGGLFNAMLYPLQNYRIKGAIWYQGESNVGRAEEYKKLFPALIRDWRSGWRAQAGQDSLPFLFVQLANFLEPASTPADSAWAELREAQAAALALPDTGMAVAIDAGEWNDIHPLDKKTVGLRLALAARRVAYGEKEGIYFGPQFHSLRAEGDRLIVTFRHTGGGLKPSDGGPLRHFAIAGKDGHFTWARAEILGDTVRLWSEQVPTPTAVRYAWADNPAGANLYNSADLPAAPFRAHLENPAYDATTSD</sequence>
<feature type="domain" description="Sialate O-acetylesterase" evidence="2">
    <location>
        <begin position="412"/>
        <end position="518"/>
    </location>
</feature>
<dbReference type="GO" id="GO:0004553">
    <property type="term" value="F:hydrolase activity, hydrolyzing O-glycosyl compounds"/>
    <property type="evidence" value="ECO:0007669"/>
    <property type="project" value="UniProtKB-ARBA"/>
</dbReference>
<proteinExistence type="predicted"/>
<dbReference type="SUPFAM" id="SSF52266">
    <property type="entry name" value="SGNH hydrolase"/>
    <property type="match status" value="1"/>
</dbReference>
<dbReference type="SUPFAM" id="SSF49785">
    <property type="entry name" value="Galactose-binding domain-like"/>
    <property type="match status" value="1"/>
</dbReference>
<dbReference type="InterPro" id="IPR013783">
    <property type="entry name" value="Ig-like_fold"/>
</dbReference>
<dbReference type="GO" id="GO:0005975">
    <property type="term" value="P:carbohydrate metabolic process"/>
    <property type="evidence" value="ECO:0007669"/>
    <property type="project" value="TreeGrafter"/>
</dbReference>
<dbReference type="Pfam" id="PF03629">
    <property type="entry name" value="SASA"/>
    <property type="match status" value="1"/>
</dbReference>
<evidence type="ECO:0000313" key="4">
    <source>
        <dbReference type="Proteomes" id="UP000076077"/>
    </source>
</evidence>
<dbReference type="AlphaFoldDB" id="A0A143HSJ8"/>
<dbReference type="Proteomes" id="UP000076077">
    <property type="component" value="Chromosome"/>
</dbReference>
<dbReference type="EMBL" id="CP014864">
    <property type="protein sequence ID" value="AMX04252.1"/>
    <property type="molecule type" value="Genomic_DNA"/>
</dbReference>